<dbReference type="Proteomes" id="UP000292003">
    <property type="component" value="Unassembled WGS sequence"/>
</dbReference>
<dbReference type="GO" id="GO:0003677">
    <property type="term" value="F:DNA binding"/>
    <property type="evidence" value="ECO:0007669"/>
    <property type="project" value="UniProtKB-UniRule"/>
</dbReference>
<dbReference type="Gene3D" id="1.10.10.10">
    <property type="entry name" value="Winged helix-like DNA-binding domain superfamily/Winged helix DNA-binding domain"/>
    <property type="match status" value="1"/>
</dbReference>
<dbReference type="InterPro" id="IPR003593">
    <property type="entry name" value="AAA+_ATPase"/>
</dbReference>
<dbReference type="Pfam" id="PF00486">
    <property type="entry name" value="Trans_reg_C"/>
    <property type="match status" value="1"/>
</dbReference>
<dbReference type="GO" id="GO:0016887">
    <property type="term" value="F:ATP hydrolysis activity"/>
    <property type="evidence" value="ECO:0007669"/>
    <property type="project" value="InterPro"/>
</dbReference>
<feature type="domain" description="OmpR/PhoB-type" evidence="4">
    <location>
        <begin position="1"/>
        <end position="96"/>
    </location>
</feature>
<evidence type="ECO:0000256" key="1">
    <source>
        <dbReference type="ARBA" id="ARBA00005820"/>
    </source>
</evidence>
<dbReference type="RefSeq" id="WP_130476051.1">
    <property type="nucleotide sequence ID" value="NZ_SFCC01000007.1"/>
</dbReference>
<dbReference type="SUPFAM" id="SSF52540">
    <property type="entry name" value="P-loop containing nucleoside triphosphate hydrolases"/>
    <property type="match status" value="1"/>
</dbReference>
<evidence type="ECO:0000259" key="4">
    <source>
        <dbReference type="PROSITE" id="PS51755"/>
    </source>
</evidence>
<evidence type="ECO:0000313" key="6">
    <source>
        <dbReference type="Proteomes" id="UP000292003"/>
    </source>
</evidence>
<dbReference type="InterPro" id="IPR036388">
    <property type="entry name" value="WH-like_DNA-bd_sf"/>
</dbReference>
<dbReference type="PROSITE" id="PS51755">
    <property type="entry name" value="OMPR_PHOB"/>
    <property type="match status" value="1"/>
</dbReference>
<reference evidence="5 6" key="1">
    <citation type="submission" date="2019-02" db="EMBL/GenBank/DDBJ databases">
        <title>Draft genome sequence of Amycolatopsis sp. 8-3EHSu isolated from roots of Suaeda maritima.</title>
        <authorList>
            <person name="Duangmal K."/>
            <person name="Chantavorakit T."/>
        </authorList>
    </citation>
    <scope>NUCLEOTIDE SEQUENCE [LARGE SCALE GENOMIC DNA]</scope>
    <source>
        <strain evidence="5 6">8-3EHSu</strain>
    </source>
</reference>
<dbReference type="InterPro" id="IPR016032">
    <property type="entry name" value="Sig_transdc_resp-reg_C-effctor"/>
</dbReference>
<protein>
    <submittedName>
        <fullName evidence="5">AfsR/SARP family transcriptional regulator</fullName>
    </submittedName>
</protein>
<dbReference type="InterPro" id="IPR001867">
    <property type="entry name" value="OmpR/PhoB-type_DNA-bd"/>
</dbReference>
<evidence type="ECO:0000313" key="5">
    <source>
        <dbReference type="EMBL" id="RZQ63047.1"/>
    </source>
</evidence>
<dbReference type="PANTHER" id="PTHR47691:SF3">
    <property type="entry name" value="HTH-TYPE TRANSCRIPTIONAL REGULATOR RV0890C-RELATED"/>
    <property type="match status" value="1"/>
</dbReference>
<evidence type="ECO:0000256" key="3">
    <source>
        <dbReference type="PROSITE-ProRule" id="PRU01091"/>
    </source>
</evidence>
<dbReference type="InterPro" id="IPR027417">
    <property type="entry name" value="P-loop_NTPase"/>
</dbReference>
<dbReference type="SMART" id="SM01043">
    <property type="entry name" value="BTAD"/>
    <property type="match status" value="1"/>
</dbReference>
<dbReference type="AlphaFoldDB" id="A0A4Q7J7A1"/>
<dbReference type="GO" id="GO:0000160">
    <property type="term" value="P:phosphorelay signal transduction system"/>
    <property type="evidence" value="ECO:0007669"/>
    <property type="project" value="InterPro"/>
</dbReference>
<dbReference type="Pfam" id="PF25872">
    <property type="entry name" value="HTH_77"/>
    <property type="match status" value="1"/>
</dbReference>
<dbReference type="GO" id="GO:0006355">
    <property type="term" value="P:regulation of DNA-templated transcription"/>
    <property type="evidence" value="ECO:0007669"/>
    <property type="project" value="InterPro"/>
</dbReference>
<dbReference type="Gene3D" id="3.40.50.300">
    <property type="entry name" value="P-loop containing nucleotide triphosphate hydrolases"/>
    <property type="match status" value="1"/>
</dbReference>
<sequence>MRFGVLGAVQVLTDRGEPVRVPELKVRALLAHLLLDVGRIVSADQLIDRLWGDRAPADPRAALQAKVSQLRRVLDDAEPGGRELVVSDPPGYRLAVPATAVDSGRFAALLDRARAEPDAAARAALLDDALELWRGPAFAEVADSLAVQPVAAGLRDQWLLAVEERAEALLDLGEHVLLAAELTQVAAEHPLRERLRAAQMRALYLAGRPNEALAVFDELRTRLRDELGTDPGPELVELHGAVLRHTLRPAEARPPARRPLPVPATELVGRDADTRRIHELLECGRLVTLVGIGGVGKTRLALAVAHELEGVRFVELDALPPDAGGVAVAEAVCRAFDMRSAATTGTPGQAQELLDQLAVAVRTVRGVLVLDNCEHVIAAAATVVARLLAAAPGLRVLATSREPLDVGGEALHAVEPLSPDAALHLFATRAAAADPGFVLDEPTARAICDRLDGIPLALELAAARVRGLGTAGLAQRLDDRFAVLAGRRRDAPSRQRTLRAMIDWSWELLTGDERAVLRRLAVFAGDCSLDAAEAVCAGADADVLDALTRLVDRSLVIRTASGRYRMLESVAAYAGERLAESGERDAVRRAHLAHYLELAELAEPQLRCREQRFWLERLDAESANLRAALSTVEDADDGLRLVDALAWYWFLRGRPEEAIAAADTVLALPGGDAASRAAVRIWRAGLIRWSRGEDVPGVDDDLSALDGETVRQARARWFLAFTQWGFGDIRQATGRLRTALRAFRESGDAWGCAAVLATEASYAAVRDDLAEARRGARRAEELFVELGDRWGRLQTLDTLAGVAEVTGDYERAVQWHATALRIAEDLALWPEIAGKLSGLGRVTMLTGDFDGAERLHLRARRMAQEQGNTTLVGYAEFGLALVERRRGDLDAAEKLLVPWLAGDAAFTALTPLAELGFIAELRGDGERALELHRAGYETALASGGGPRTVALALEGLAGAWSALGSAERAARLLGAADALRRGVGAPLPAGERLDVERIGERTRAALGEEHFVAAFAEGARAEVAELVAASGGPDGVAARPP</sequence>
<dbReference type="EMBL" id="SFCC01000007">
    <property type="protein sequence ID" value="RZQ63047.1"/>
    <property type="molecule type" value="Genomic_DNA"/>
</dbReference>
<comment type="caution">
    <text evidence="5">The sequence shown here is derived from an EMBL/GenBank/DDBJ whole genome shotgun (WGS) entry which is preliminary data.</text>
</comment>
<dbReference type="SUPFAM" id="SSF48452">
    <property type="entry name" value="TPR-like"/>
    <property type="match status" value="2"/>
</dbReference>
<dbReference type="Gene3D" id="1.25.40.10">
    <property type="entry name" value="Tetratricopeptide repeat domain"/>
    <property type="match status" value="2"/>
</dbReference>
<dbReference type="InterPro" id="IPR049945">
    <property type="entry name" value="AAA_22"/>
</dbReference>
<comment type="similarity">
    <text evidence="1">Belongs to the AfsR/DnrI/RedD regulatory family.</text>
</comment>
<keyword evidence="2 3" id="KW-0238">DNA-binding</keyword>
<gene>
    <name evidence="5" type="ORF">EWH70_15265</name>
</gene>
<dbReference type="InterPro" id="IPR005158">
    <property type="entry name" value="BTAD"/>
</dbReference>
<evidence type="ECO:0000256" key="2">
    <source>
        <dbReference type="ARBA" id="ARBA00023125"/>
    </source>
</evidence>
<proteinExistence type="inferred from homology"/>
<dbReference type="InterPro" id="IPR058852">
    <property type="entry name" value="HTH_77"/>
</dbReference>
<dbReference type="InterPro" id="IPR011990">
    <property type="entry name" value="TPR-like_helical_dom_sf"/>
</dbReference>
<dbReference type="Pfam" id="PF03704">
    <property type="entry name" value="BTAD"/>
    <property type="match status" value="1"/>
</dbReference>
<name>A0A4Q7J7A1_9PSEU</name>
<feature type="DNA-binding region" description="OmpR/PhoB-type" evidence="3">
    <location>
        <begin position="1"/>
        <end position="96"/>
    </location>
</feature>
<dbReference type="SUPFAM" id="SSF46894">
    <property type="entry name" value="C-terminal effector domain of the bipartite response regulators"/>
    <property type="match status" value="1"/>
</dbReference>
<dbReference type="Pfam" id="PF13401">
    <property type="entry name" value="AAA_22"/>
    <property type="match status" value="1"/>
</dbReference>
<organism evidence="5 6">
    <name type="scientific">Amycolatopsis suaedae</name>
    <dbReference type="NCBI Taxonomy" id="2510978"/>
    <lineage>
        <taxon>Bacteria</taxon>
        <taxon>Bacillati</taxon>
        <taxon>Actinomycetota</taxon>
        <taxon>Actinomycetes</taxon>
        <taxon>Pseudonocardiales</taxon>
        <taxon>Pseudonocardiaceae</taxon>
        <taxon>Amycolatopsis</taxon>
    </lineage>
</organism>
<keyword evidence="6" id="KW-1185">Reference proteome</keyword>
<dbReference type="SMART" id="SM00382">
    <property type="entry name" value="AAA"/>
    <property type="match status" value="1"/>
</dbReference>
<dbReference type="SMART" id="SM00862">
    <property type="entry name" value="Trans_reg_C"/>
    <property type="match status" value="1"/>
</dbReference>
<dbReference type="OrthoDB" id="9812579at2"/>
<accession>A0A4Q7J7A1</accession>
<dbReference type="PRINTS" id="PR00364">
    <property type="entry name" value="DISEASERSIST"/>
</dbReference>
<dbReference type="CDD" id="cd15831">
    <property type="entry name" value="BTAD"/>
    <property type="match status" value="1"/>
</dbReference>
<dbReference type="PANTHER" id="PTHR47691">
    <property type="entry name" value="REGULATOR-RELATED"/>
    <property type="match status" value="1"/>
</dbReference>